<dbReference type="Gene3D" id="3.10.20.10">
    <property type="match status" value="1"/>
</dbReference>
<gene>
    <name evidence="4" type="ORF">SPARVUS_LOCUS16724826</name>
</gene>
<name>A0ABN9HS71_9NEOB</name>
<dbReference type="SUPFAM" id="SSF54277">
    <property type="entry name" value="CAD &amp; PB1 domains"/>
    <property type="match status" value="1"/>
</dbReference>
<dbReference type="SMART" id="SM00266">
    <property type="entry name" value="CAD"/>
    <property type="match status" value="1"/>
</dbReference>
<organism evidence="4 5">
    <name type="scientific">Staurois parvus</name>
    <dbReference type="NCBI Taxonomy" id="386267"/>
    <lineage>
        <taxon>Eukaryota</taxon>
        <taxon>Metazoa</taxon>
        <taxon>Chordata</taxon>
        <taxon>Craniata</taxon>
        <taxon>Vertebrata</taxon>
        <taxon>Euteleostomi</taxon>
        <taxon>Amphibia</taxon>
        <taxon>Batrachia</taxon>
        <taxon>Anura</taxon>
        <taxon>Neobatrachia</taxon>
        <taxon>Ranoidea</taxon>
        <taxon>Ranidae</taxon>
        <taxon>Staurois</taxon>
    </lineage>
</organism>
<dbReference type="PROSITE" id="PS51135">
    <property type="entry name" value="CIDE_N"/>
    <property type="match status" value="1"/>
</dbReference>
<evidence type="ECO:0000256" key="2">
    <source>
        <dbReference type="PROSITE-ProRule" id="PRU00447"/>
    </source>
</evidence>
<dbReference type="Pfam" id="PF02017">
    <property type="entry name" value="CIDE-N"/>
    <property type="match status" value="1"/>
</dbReference>
<dbReference type="EMBL" id="CATNWA010021963">
    <property type="protein sequence ID" value="CAI9624627.1"/>
    <property type="molecule type" value="Genomic_DNA"/>
</dbReference>
<evidence type="ECO:0000259" key="3">
    <source>
        <dbReference type="PROSITE" id="PS51135"/>
    </source>
</evidence>
<protein>
    <recommendedName>
        <fullName evidence="3">CIDE-N domain-containing protein</fullName>
    </recommendedName>
</protein>
<dbReference type="InterPro" id="IPR003508">
    <property type="entry name" value="CIDE-N_dom"/>
</dbReference>
<evidence type="ECO:0000256" key="1">
    <source>
        <dbReference type="ARBA" id="ARBA00022703"/>
    </source>
</evidence>
<keyword evidence="1 2" id="KW-0053">Apoptosis</keyword>
<evidence type="ECO:0000313" key="4">
    <source>
        <dbReference type="EMBL" id="CAI9624627.1"/>
    </source>
</evidence>
<dbReference type="Proteomes" id="UP001162483">
    <property type="component" value="Unassembled WGS sequence"/>
</dbReference>
<feature type="domain" description="CIDE-N" evidence="3">
    <location>
        <begin position="1"/>
        <end position="54"/>
    </location>
</feature>
<reference evidence="4" key="1">
    <citation type="submission" date="2023-05" db="EMBL/GenBank/DDBJ databases">
        <authorList>
            <person name="Stuckert A."/>
        </authorList>
    </citation>
    <scope>NUCLEOTIDE SEQUENCE</scope>
</reference>
<evidence type="ECO:0000313" key="5">
    <source>
        <dbReference type="Proteomes" id="UP001162483"/>
    </source>
</evidence>
<comment type="caution">
    <text evidence="4">The sequence shown here is derived from an EMBL/GenBank/DDBJ whole genome shotgun (WGS) entry which is preliminary data.</text>
</comment>
<proteinExistence type="predicted"/>
<dbReference type="PANTHER" id="PTHR12306:SF16">
    <property type="entry name" value="DNAATION FACTOR SUBUNIT ALPHA"/>
    <property type="match status" value="1"/>
</dbReference>
<sequence length="165" mass="18378">MEKALQVLNLNSTRASVSLVLAKDGTKVDSNEFFLCLPENTEFLALIGSKQWTHTKTDGGTIWMEQESAEDVTNTQLPKAEKSMENYPSIILYSTSDSTDLCTNDAKTPTTRLEWERAECPAIAGLMSAATEDVLQTNAEHEFVLQYISRRKRKAQPKSAEEKAS</sequence>
<keyword evidence="5" id="KW-1185">Reference proteome</keyword>
<accession>A0ABN9HS71</accession>
<dbReference type="PANTHER" id="PTHR12306">
    <property type="entry name" value="CELL DEATH ACTIVATOR CIDE"/>
    <property type="match status" value="1"/>
</dbReference>